<dbReference type="GO" id="GO:0008168">
    <property type="term" value="F:methyltransferase activity"/>
    <property type="evidence" value="ECO:0007669"/>
    <property type="project" value="UniProtKB-KW"/>
</dbReference>
<feature type="region of interest" description="Disordered" evidence="1">
    <location>
        <begin position="226"/>
        <end position="252"/>
    </location>
</feature>
<gene>
    <name evidence="2" type="ORF">EPZ47_14595</name>
</gene>
<dbReference type="RefSeq" id="WP_135845434.1">
    <property type="nucleotide sequence ID" value="NZ_CP035088.1"/>
</dbReference>
<sequence>MPAAESTLLQSWHYNAQSWIEAIRTGAIESRRTVTDQAILLAVLSRQPERVLDLGCGEGWLLRALTDRSIEAVGVDGDATLVDAARAAGSSPVHLASYEALVETQVDIGNGYNLICANFALLHQDIIPLLAAMNALLAPGGALVIQTLHPWTVAAGDYQDGWREETFAGFAGQWHSMPWYFRTLSSWLNALDMAGFHLVGLQEPQHPQSPVPQSLLLVAEPTKCLRSETEQPPHATHAPGSPDHHTPATLAD</sequence>
<dbReference type="SUPFAM" id="SSF53335">
    <property type="entry name" value="S-adenosyl-L-methionine-dependent methyltransferases"/>
    <property type="match status" value="1"/>
</dbReference>
<dbReference type="EMBL" id="CP035088">
    <property type="protein sequence ID" value="QBZ89899.1"/>
    <property type="molecule type" value="Genomic_DNA"/>
</dbReference>
<dbReference type="GO" id="GO:0032259">
    <property type="term" value="P:methylation"/>
    <property type="evidence" value="ECO:0007669"/>
    <property type="project" value="UniProtKB-KW"/>
</dbReference>
<dbReference type="OrthoDB" id="9791837at2"/>
<dbReference type="Gene3D" id="3.40.50.150">
    <property type="entry name" value="Vaccinia Virus protein VP39"/>
    <property type="match status" value="1"/>
</dbReference>
<dbReference type="KEGG" id="pvk:EPZ47_14595"/>
<dbReference type="PANTHER" id="PTHR43861:SF1">
    <property type="entry name" value="TRANS-ACONITATE 2-METHYLTRANSFERASE"/>
    <property type="match status" value="1"/>
</dbReference>
<protein>
    <submittedName>
        <fullName evidence="2">Methyltransferase domain-containing protein</fullName>
    </submittedName>
</protein>
<dbReference type="Pfam" id="PF13489">
    <property type="entry name" value="Methyltransf_23"/>
    <property type="match status" value="1"/>
</dbReference>
<organism evidence="2 3">
    <name type="scientific">Pseudomonas viciae</name>
    <dbReference type="NCBI Taxonomy" id="2505979"/>
    <lineage>
        <taxon>Bacteria</taxon>
        <taxon>Pseudomonadati</taxon>
        <taxon>Pseudomonadota</taxon>
        <taxon>Gammaproteobacteria</taxon>
        <taxon>Pseudomonadales</taxon>
        <taxon>Pseudomonadaceae</taxon>
        <taxon>Pseudomonas</taxon>
    </lineage>
</organism>
<evidence type="ECO:0000313" key="2">
    <source>
        <dbReference type="EMBL" id="QBZ89899.1"/>
    </source>
</evidence>
<evidence type="ECO:0000256" key="1">
    <source>
        <dbReference type="SAM" id="MobiDB-lite"/>
    </source>
</evidence>
<name>A0A4P7PGW9_9PSED</name>
<keyword evidence="2" id="KW-0808">Transferase</keyword>
<reference evidence="2 3" key="1">
    <citation type="journal article" date="2019" name="Front. Microbiol.">
        <title>In silico and Genetic Analyses of Cyclic Lipopeptide Synthetic Gene Clusters in Pseudomonas sp. 11K1.</title>
        <authorList>
            <person name="Zhao H."/>
            <person name="Liu Y.P."/>
            <person name="Zhang L.Q."/>
        </authorList>
    </citation>
    <scope>NUCLEOTIDE SEQUENCE [LARGE SCALE GENOMIC DNA]</scope>
    <source>
        <strain evidence="2 3">11K1</strain>
    </source>
</reference>
<proteinExistence type="predicted"/>
<dbReference type="InterPro" id="IPR029063">
    <property type="entry name" value="SAM-dependent_MTases_sf"/>
</dbReference>
<dbReference type="PANTHER" id="PTHR43861">
    <property type="entry name" value="TRANS-ACONITATE 2-METHYLTRANSFERASE-RELATED"/>
    <property type="match status" value="1"/>
</dbReference>
<accession>A0A4P7PGW9</accession>
<dbReference type="Proteomes" id="UP000296468">
    <property type="component" value="Chromosome"/>
</dbReference>
<dbReference type="CDD" id="cd02440">
    <property type="entry name" value="AdoMet_MTases"/>
    <property type="match status" value="1"/>
</dbReference>
<keyword evidence="2" id="KW-0489">Methyltransferase</keyword>
<dbReference type="AlphaFoldDB" id="A0A4P7PGW9"/>
<evidence type="ECO:0000313" key="3">
    <source>
        <dbReference type="Proteomes" id="UP000296468"/>
    </source>
</evidence>